<reference evidence="3 4" key="1">
    <citation type="submission" date="2016-09" db="EMBL/GenBank/DDBJ databases">
        <title>Bacillus aquimaris SAMM genome sequence reveals colonization and biosurfactant production capacities.</title>
        <authorList>
            <person name="Waghmode S.R."/>
            <person name="Suryavanshi M.V."/>
        </authorList>
    </citation>
    <scope>NUCLEOTIDE SEQUENCE [LARGE SCALE GENOMIC DNA]</scope>
    <source>
        <strain evidence="3 4">SAMM</strain>
    </source>
</reference>
<protein>
    <recommendedName>
        <fullName evidence="5">YceG-like family protein</fullName>
    </recommendedName>
</protein>
<feature type="transmembrane region" description="Helical" evidence="2">
    <location>
        <begin position="7"/>
        <end position="26"/>
    </location>
</feature>
<evidence type="ECO:0000313" key="3">
    <source>
        <dbReference type="EMBL" id="OIU70561.1"/>
    </source>
</evidence>
<accession>A0A1J6WXF2</accession>
<dbReference type="AlphaFoldDB" id="A0A1J6WXF2"/>
<keyword evidence="2" id="KW-1133">Transmembrane helix</keyword>
<evidence type="ECO:0000313" key="4">
    <source>
        <dbReference type="Proteomes" id="UP000182062"/>
    </source>
</evidence>
<dbReference type="RefSeq" id="WP_071618919.1">
    <property type="nucleotide sequence ID" value="NZ_MINN01000096.1"/>
</dbReference>
<keyword evidence="4" id="KW-1185">Reference proteome</keyword>
<sequence length="149" mass="16745">MNKQTTRAFSAGIMFTAAIIFIYGLYFNEAPSQNEDALPSGIIIIKESEIKAKENEISDLKKQLDRYKTGTEKENAPTQTDKYQLTLSIKAGTPPQDIEEKLKDVNIISEDEDFVQFVVDNGYADKIQIGEFLVNSEMSVEEIANTIIK</sequence>
<keyword evidence="1" id="KW-0175">Coiled coil</keyword>
<evidence type="ECO:0000256" key="2">
    <source>
        <dbReference type="SAM" id="Phobius"/>
    </source>
</evidence>
<gene>
    <name evidence="3" type="ORF">BHE18_18730</name>
</gene>
<organism evidence="3 4">
    <name type="scientific">Rossellomorea aquimaris</name>
    <dbReference type="NCBI Taxonomy" id="189382"/>
    <lineage>
        <taxon>Bacteria</taxon>
        <taxon>Bacillati</taxon>
        <taxon>Bacillota</taxon>
        <taxon>Bacilli</taxon>
        <taxon>Bacillales</taxon>
        <taxon>Bacillaceae</taxon>
        <taxon>Rossellomorea</taxon>
    </lineage>
</organism>
<evidence type="ECO:0008006" key="5">
    <source>
        <dbReference type="Google" id="ProtNLM"/>
    </source>
</evidence>
<comment type="caution">
    <text evidence="3">The sequence shown here is derived from an EMBL/GenBank/DDBJ whole genome shotgun (WGS) entry which is preliminary data.</text>
</comment>
<keyword evidence="2" id="KW-0812">Transmembrane</keyword>
<dbReference type="Gene3D" id="3.30.1490.480">
    <property type="entry name" value="Endolytic murein transglycosylase"/>
    <property type="match status" value="1"/>
</dbReference>
<name>A0A1J6WXF2_9BACI</name>
<proteinExistence type="predicted"/>
<dbReference type="EMBL" id="MINN01000096">
    <property type="protein sequence ID" value="OIU70561.1"/>
    <property type="molecule type" value="Genomic_DNA"/>
</dbReference>
<feature type="coiled-coil region" evidence="1">
    <location>
        <begin position="43"/>
        <end position="70"/>
    </location>
</feature>
<evidence type="ECO:0000256" key="1">
    <source>
        <dbReference type="SAM" id="Coils"/>
    </source>
</evidence>
<keyword evidence="2" id="KW-0472">Membrane</keyword>
<dbReference type="Proteomes" id="UP000182062">
    <property type="component" value="Unassembled WGS sequence"/>
</dbReference>
<dbReference type="OrthoDB" id="2138957at2"/>